<gene>
    <name evidence="4" type="ORF">RJ639_005774</name>
</gene>
<dbReference type="PANTHER" id="PTHR21450">
    <property type="entry name" value="PROTEIN ALTERED PHOSPHATE STARVATION RESPONSE 1"/>
    <property type="match status" value="1"/>
</dbReference>
<keyword evidence="5" id="KW-1185">Reference proteome</keyword>
<reference evidence="4" key="1">
    <citation type="submission" date="2022-12" db="EMBL/GenBank/DDBJ databases">
        <title>Draft genome assemblies for two species of Escallonia (Escalloniales).</title>
        <authorList>
            <person name="Chanderbali A."/>
            <person name="Dervinis C."/>
            <person name="Anghel I."/>
            <person name="Soltis D."/>
            <person name="Soltis P."/>
            <person name="Zapata F."/>
        </authorList>
    </citation>
    <scope>NUCLEOTIDE SEQUENCE</scope>
    <source>
        <strain evidence="4">UCBG64.0493</strain>
        <tissue evidence="4">Leaf</tissue>
    </source>
</reference>
<feature type="region of interest" description="Disordered" evidence="1">
    <location>
        <begin position="215"/>
        <end position="246"/>
    </location>
</feature>
<accession>A0AA89AXZ0</accession>
<feature type="non-terminal residue" evidence="4">
    <location>
        <position position="1"/>
    </location>
</feature>
<proteinExistence type="predicted"/>
<feature type="compositionally biased region" description="Acidic residues" evidence="1">
    <location>
        <begin position="215"/>
        <end position="225"/>
    </location>
</feature>
<sequence>MGASSSKIEEDKALRLCRERKKFIRQALNGRCSLAATHVAYIQSLRIAGTALRKFFEPEAPRESSLYTSNSATPEPVALTEKSLSQLSLSSPSFSQRVDAAENSSPLPSPPTSTRYHTNYMKFRGSNSKMVEEKPSVPIAELVTSSGPPRDTIPSSVERHATSLTFDAPSVQAGTPPWDYFGLLHPIDNHISPQEGRGLNQGLKNADDMRRLGEEEGNPELEDEASVSCSAMEQSQESQDEFDDEPSVDTLVRSFENVNRAADNYAATATPGMPSAERGASDAEFLNGEKSNSPDLSPLRATSSRFILPNDVKTTPGKENGHQSKVAHKDFLTTMKDIEFLFVKASDSGREVPRMLEANKFHFRPIFAPKERRRPATLCGPSLEKGSTVMRVTDFVITTKLFFLWGRSKPSSGSTIRTEKKKIAWNGVAKKTLDGIIFPSFKQSVVLIPCEFSVQLGPAQTSTKYLTWHRTVSSRSSSSRNPLGANSKDDIEDLTGDLFENLCMNSGSHASTLDRLYAWEKKLYDEVKASEMVRKEYDQKCKLLRQLESEGRSFHSIDKTRAVVKDLHSRIRVAIHRIDSISKKIEDLRDTELQPQLEELIE</sequence>
<name>A0AA89AXZ0_9ASTE</name>
<dbReference type="PANTHER" id="PTHR21450:SF6">
    <property type="entry name" value="EXPRESSED PROTEIN"/>
    <property type="match status" value="1"/>
</dbReference>
<comment type="caution">
    <text evidence="4">The sequence shown here is derived from an EMBL/GenBank/DDBJ whole genome shotgun (WGS) entry which is preliminary data.</text>
</comment>
<evidence type="ECO:0000259" key="2">
    <source>
        <dbReference type="Pfam" id="PF04782"/>
    </source>
</evidence>
<evidence type="ECO:0000313" key="4">
    <source>
        <dbReference type="EMBL" id="KAK3015526.1"/>
    </source>
</evidence>
<dbReference type="Proteomes" id="UP001188597">
    <property type="component" value="Unassembled WGS sequence"/>
</dbReference>
<evidence type="ECO:0000313" key="5">
    <source>
        <dbReference type="Proteomes" id="UP001188597"/>
    </source>
</evidence>
<dbReference type="Pfam" id="PF04782">
    <property type="entry name" value="DUF632"/>
    <property type="match status" value="1"/>
</dbReference>
<feature type="region of interest" description="Disordered" evidence="1">
    <location>
        <begin position="95"/>
        <end position="118"/>
    </location>
</feature>
<feature type="compositionally biased region" description="Polar residues" evidence="1">
    <location>
        <begin position="227"/>
        <end position="237"/>
    </location>
</feature>
<evidence type="ECO:0000259" key="3">
    <source>
        <dbReference type="Pfam" id="PF04783"/>
    </source>
</evidence>
<organism evidence="4 5">
    <name type="scientific">Escallonia herrerae</name>
    <dbReference type="NCBI Taxonomy" id="1293975"/>
    <lineage>
        <taxon>Eukaryota</taxon>
        <taxon>Viridiplantae</taxon>
        <taxon>Streptophyta</taxon>
        <taxon>Embryophyta</taxon>
        <taxon>Tracheophyta</taxon>
        <taxon>Spermatophyta</taxon>
        <taxon>Magnoliopsida</taxon>
        <taxon>eudicotyledons</taxon>
        <taxon>Gunneridae</taxon>
        <taxon>Pentapetalae</taxon>
        <taxon>asterids</taxon>
        <taxon>campanulids</taxon>
        <taxon>Escalloniales</taxon>
        <taxon>Escalloniaceae</taxon>
        <taxon>Escallonia</taxon>
    </lineage>
</organism>
<feature type="domain" description="DUF630" evidence="3">
    <location>
        <begin position="1"/>
        <end position="59"/>
    </location>
</feature>
<protein>
    <submittedName>
        <fullName evidence="4">Uncharacterized protein</fullName>
    </submittedName>
</protein>
<dbReference type="EMBL" id="JAVXUP010001139">
    <property type="protein sequence ID" value="KAK3015526.1"/>
    <property type="molecule type" value="Genomic_DNA"/>
</dbReference>
<dbReference type="Pfam" id="PF04783">
    <property type="entry name" value="DUF630"/>
    <property type="match status" value="1"/>
</dbReference>
<evidence type="ECO:0000256" key="1">
    <source>
        <dbReference type="SAM" id="MobiDB-lite"/>
    </source>
</evidence>
<dbReference type="InterPro" id="IPR006867">
    <property type="entry name" value="DUF632"/>
</dbReference>
<dbReference type="AlphaFoldDB" id="A0AA89AXZ0"/>
<feature type="domain" description="DUF632" evidence="2">
    <location>
        <begin position="332"/>
        <end position="602"/>
    </location>
</feature>
<dbReference type="InterPro" id="IPR006868">
    <property type="entry name" value="DUF630"/>
</dbReference>